<accession>A0A0A9B369</accession>
<evidence type="ECO:0000313" key="1">
    <source>
        <dbReference type="EMBL" id="JAD58454.1"/>
    </source>
</evidence>
<reference evidence="1" key="2">
    <citation type="journal article" date="2015" name="Data Brief">
        <title>Shoot transcriptome of the giant reed, Arundo donax.</title>
        <authorList>
            <person name="Barrero R.A."/>
            <person name="Guerrero F.D."/>
            <person name="Moolhuijzen P."/>
            <person name="Goolsby J.A."/>
            <person name="Tidwell J."/>
            <person name="Bellgard S.E."/>
            <person name="Bellgard M.I."/>
        </authorList>
    </citation>
    <scope>NUCLEOTIDE SEQUENCE</scope>
    <source>
        <tissue evidence="1">Shoot tissue taken approximately 20 cm above the soil surface</tissue>
    </source>
</reference>
<reference evidence="1" key="1">
    <citation type="submission" date="2014-09" db="EMBL/GenBank/DDBJ databases">
        <authorList>
            <person name="Magalhaes I.L.F."/>
            <person name="Oliveira U."/>
            <person name="Santos F.R."/>
            <person name="Vidigal T.H.D.A."/>
            <person name="Brescovit A.D."/>
            <person name="Santos A.J."/>
        </authorList>
    </citation>
    <scope>NUCLEOTIDE SEQUENCE</scope>
    <source>
        <tissue evidence="1">Shoot tissue taken approximately 20 cm above the soil surface</tissue>
    </source>
</reference>
<dbReference type="EMBL" id="GBRH01239441">
    <property type="protein sequence ID" value="JAD58454.1"/>
    <property type="molecule type" value="Transcribed_RNA"/>
</dbReference>
<protein>
    <submittedName>
        <fullName evidence="1">Uncharacterized protein</fullName>
    </submittedName>
</protein>
<name>A0A0A9B369_ARUDO</name>
<proteinExistence type="predicted"/>
<organism evidence="1">
    <name type="scientific">Arundo donax</name>
    <name type="common">Giant reed</name>
    <name type="synonym">Donax arundinaceus</name>
    <dbReference type="NCBI Taxonomy" id="35708"/>
    <lineage>
        <taxon>Eukaryota</taxon>
        <taxon>Viridiplantae</taxon>
        <taxon>Streptophyta</taxon>
        <taxon>Embryophyta</taxon>
        <taxon>Tracheophyta</taxon>
        <taxon>Spermatophyta</taxon>
        <taxon>Magnoliopsida</taxon>
        <taxon>Liliopsida</taxon>
        <taxon>Poales</taxon>
        <taxon>Poaceae</taxon>
        <taxon>PACMAD clade</taxon>
        <taxon>Arundinoideae</taxon>
        <taxon>Arundineae</taxon>
        <taxon>Arundo</taxon>
    </lineage>
</organism>
<sequence length="26" mass="2804">MDPHVIITGDIHNQSVNILSGKSTNI</sequence>
<dbReference type="AlphaFoldDB" id="A0A0A9B369"/>